<dbReference type="EMBL" id="EF410003">
    <property type="protein sequence ID" value="ABQ85793.1"/>
    <property type="molecule type" value="mRNA"/>
</dbReference>
<dbReference type="FunFam" id="2.30.33.40:FF:000001">
    <property type="entry name" value="10 kDa chaperonin"/>
    <property type="match status" value="1"/>
</dbReference>
<dbReference type="PROSITE" id="PS00681">
    <property type="entry name" value="CHAPERONINS_CPN10"/>
    <property type="match status" value="1"/>
</dbReference>
<proteinExistence type="evidence at transcript level"/>
<dbReference type="PANTHER" id="PTHR10772">
    <property type="entry name" value="10 KDA HEAT SHOCK PROTEIN"/>
    <property type="match status" value="1"/>
</dbReference>
<protein>
    <recommendedName>
        <fullName evidence="4">20 kDa chaperonin, chloroplastic</fullName>
    </recommendedName>
    <alternativeName>
        <fullName evidence="3">Chaperonin 10</fullName>
    </alternativeName>
    <alternativeName>
        <fullName evidence="5">Protein Cpn21</fullName>
    </alternativeName>
</protein>
<dbReference type="PRINTS" id="PR00297">
    <property type="entry name" value="CHAPERONIN10"/>
</dbReference>
<evidence type="ECO:0000256" key="2">
    <source>
        <dbReference type="ARBA" id="ARBA00023186"/>
    </source>
</evidence>
<dbReference type="InterPro" id="IPR011032">
    <property type="entry name" value="GroES-like_sf"/>
</dbReference>
<dbReference type="CDD" id="cd00320">
    <property type="entry name" value="cpn10"/>
    <property type="match status" value="1"/>
</dbReference>
<dbReference type="GO" id="GO:0044183">
    <property type="term" value="F:protein folding chaperone"/>
    <property type="evidence" value="ECO:0007669"/>
    <property type="project" value="InterPro"/>
</dbReference>
<comment type="similarity">
    <text evidence="1 6">Belongs to the GroES chaperonin family.</text>
</comment>
<dbReference type="GO" id="GO:0005524">
    <property type="term" value="F:ATP binding"/>
    <property type="evidence" value="ECO:0007669"/>
    <property type="project" value="InterPro"/>
</dbReference>
<evidence type="ECO:0000313" key="7">
    <source>
        <dbReference type="EMBL" id="ABQ85793.1"/>
    </source>
</evidence>
<keyword evidence="2 6" id="KW-0143">Chaperone</keyword>
<evidence type="ECO:0000256" key="6">
    <source>
        <dbReference type="RuleBase" id="RU003479"/>
    </source>
</evidence>
<dbReference type="SMART" id="SM00883">
    <property type="entry name" value="Cpn10"/>
    <property type="match status" value="1"/>
</dbReference>
<dbReference type="InterPro" id="IPR037124">
    <property type="entry name" value="Chaperonin_GroES_sf"/>
</dbReference>
<dbReference type="Gene3D" id="2.30.33.40">
    <property type="entry name" value="GroES chaperonin"/>
    <property type="match status" value="1"/>
</dbReference>
<evidence type="ECO:0000256" key="1">
    <source>
        <dbReference type="ARBA" id="ARBA00006975"/>
    </source>
</evidence>
<dbReference type="GO" id="GO:0005739">
    <property type="term" value="C:mitochondrion"/>
    <property type="evidence" value="ECO:0007669"/>
    <property type="project" value="TreeGrafter"/>
</dbReference>
<name>A9XHY2_MASBA</name>
<dbReference type="VEuPathDB" id="AmoebaDB:MBAL_011866"/>
<gene>
    <name evidence="7" type="primary">Cpn10</name>
</gene>
<dbReference type="Pfam" id="PF00166">
    <property type="entry name" value="Cpn10"/>
    <property type="match status" value="1"/>
</dbReference>
<evidence type="ECO:0000256" key="5">
    <source>
        <dbReference type="ARBA" id="ARBA00079398"/>
    </source>
</evidence>
<organism evidence="7">
    <name type="scientific">Mastigamoeba balamuthi</name>
    <name type="common">Phreatamoeba balamuthi</name>
    <dbReference type="NCBI Taxonomy" id="108607"/>
    <lineage>
        <taxon>Eukaryota</taxon>
        <taxon>Amoebozoa</taxon>
        <taxon>Evosea</taxon>
        <taxon>Archamoebae</taxon>
        <taxon>Mastigamoebida</taxon>
        <taxon>Mastigamoebidae</taxon>
        <taxon>Mastigamoeba</taxon>
    </lineage>
</organism>
<dbReference type="InterPro" id="IPR018369">
    <property type="entry name" value="Chaprnonin_Cpn10_CS"/>
</dbReference>
<dbReference type="AlphaFoldDB" id="A9XHY2"/>
<accession>A9XHY2</accession>
<evidence type="ECO:0000256" key="4">
    <source>
        <dbReference type="ARBA" id="ARBA00073031"/>
    </source>
</evidence>
<dbReference type="InterPro" id="IPR020818">
    <property type="entry name" value="Chaperonin_GroES"/>
</dbReference>
<dbReference type="PANTHER" id="PTHR10772:SF0">
    <property type="entry name" value="10 KDA HEAT SHOCK PROTEIN, MITOCHONDRIAL"/>
    <property type="match status" value="1"/>
</dbReference>
<sequence length="122" mass="13023">MLSTRSACLRSLSRSSSSFNPGAAARLRPTGDRIIVRKAEGATRQVGSIVLPDSVGDKVPQGVVVAVGPGSPHPRTGENVPVCVKPGDRVLLNEFGSQQIQIRDEKFTIYHQDDVLCALADE</sequence>
<dbReference type="GO" id="GO:0051082">
    <property type="term" value="F:unfolded protein binding"/>
    <property type="evidence" value="ECO:0007669"/>
    <property type="project" value="TreeGrafter"/>
</dbReference>
<dbReference type="SUPFAM" id="SSF50129">
    <property type="entry name" value="GroES-like"/>
    <property type="match status" value="1"/>
</dbReference>
<dbReference type="GO" id="GO:0051087">
    <property type="term" value="F:protein-folding chaperone binding"/>
    <property type="evidence" value="ECO:0007669"/>
    <property type="project" value="TreeGrafter"/>
</dbReference>
<evidence type="ECO:0000256" key="3">
    <source>
        <dbReference type="ARBA" id="ARBA00031971"/>
    </source>
</evidence>
<dbReference type="GO" id="GO:0046872">
    <property type="term" value="F:metal ion binding"/>
    <property type="evidence" value="ECO:0007669"/>
    <property type="project" value="TreeGrafter"/>
</dbReference>
<reference evidence="7" key="1">
    <citation type="journal article" date="2007" name="Mol. Microbiol.">
        <title>Novel mitochondrion-related organelles in the anaerobic amoeba Mastigamoeba balamuthi.</title>
        <authorList>
            <person name="Gill E.E."/>
            <person name="Diaz-Trivino S."/>
            <person name="Barbera M.J."/>
            <person name="Silberman J.D."/>
            <person name="Stechmann A."/>
            <person name="Gaston D."/>
            <person name="Tamas I."/>
            <person name="Roger A.J."/>
        </authorList>
    </citation>
    <scope>NUCLEOTIDE SEQUENCE</scope>
</reference>